<name>A0A3D8VF19_9BACI</name>
<feature type="transmembrane region" description="Helical" evidence="1">
    <location>
        <begin position="170"/>
        <end position="194"/>
    </location>
</feature>
<dbReference type="RefSeq" id="WP_181898718.1">
    <property type="nucleotide sequence ID" value="NZ_QTLC01000070.1"/>
</dbReference>
<protein>
    <submittedName>
        <fullName evidence="2">Uncharacterized protein</fullName>
    </submittedName>
</protein>
<feature type="transmembrane region" description="Helical" evidence="1">
    <location>
        <begin position="206"/>
        <end position="225"/>
    </location>
</feature>
<sequence>MFNFKWSQWLVLSFFILSACYMIVLSVTQPYLGIGVNERQGEWVVTSVHSGSWGDRHGVPLGGEIHSINDEPPEEHRSVSMFNELEGANSFSIQHNGQETFYNDIENSSPIHWLLYIVIPALFFLVILGISYLVHKRVPKRYSAEQLILFFLAIATGYLSNSGAVRDDLYGLFLNTGLFLFSPVILIHFLYNYFQELNIYWFSKKIVYSLYLTVGFVSLLEGYFLTIESYPAFFDPIPGGLLLVLYIISFFIIYRGLYIHK</sequence>
<evidence type="ECO:0000313" key="3">
    <source>
        <dbReference type="Proteomes" id="UP000257032"/>
    </source>
</evidence>
<evidence type="ECO:0000256" key="1">
    <source>
        <dbReference type="SAM" id="Phobius"/>
    </source>
</evidence>
<feature type="transmembrane region" description="Helical" evidence="1">
    <location>
        <begin position="113"/>
        <end position="135"/>
    </location>
</feature>
<comment type="caution">
    <text evidence="2">The sequence shown here is derived from an EMBL/GenBank/DDBJ whole genome shotgun (WGS) entry which is preliminary data.</text>
</comment>
<dbReference type="InterPro" id="IPR036034">
    <property type="entry name" value="PDZ_sf"/>
</dbReference>
<dbReference type="Proteomes" id="UP000257032">
    <property type="component" value="Unassembled WGS sequence"/>
</dbReference>
<organism evidence="2 3">
    <name type="scientific">Halobacillus trueperi</name>
    <dbReference type="NCBI Taxonomy" id="156205"/>
    <lineage>
        <taxon>Bacteria</taxon>
        <taxon>Bacillati</taxon>
        <taxon>Bacillota</taxon>
        <taxon>Bacilli</taxon>
        <taxon>Bacillales</taxon>
        <taxon>Bacillaceae</taxon>
        <taxon>Halobacillus</taxon>
    </lineage>
</organism>
<keyword evidence="1" id="KW-1133">Transmembrane helix</keyword>
<dbReference type="AlphaFoldDB" id="A0A3D8VF19"/>
<keyword evidence="1" id="KW-0472">Membrane</keyword>
<reference evidence="2 3" key="1">
    <citation type="submission" date="2018-08" db="EMBL/GenBank/DDBJ databases">
        <title>Genome sequence of strict halophilic Halobacillus trueperi SS1 isolated from Lunsu, a salty water body of North West Himalayas.</title>
        <authorList>
            <person name="Gupta S."/>
            <person name="Sharma P."/>
            <person name="Dev K."/>
            <person name="Baumler D."/>
            <person name="Sourirajan A."/>
        </authorList>
    </citation>
    <scope>NUCLEOTIDE SEQUENCE [LARGE SCALE GENOMIC DNA]</scope>
    <source>
        <strain evidence="2 3">SS1</strain>
    </source>
</reference>
<proteinExistence type="predicted"/>
<evidence type="ECO:0000313" key="2">
    <source>
        <dbReference type="EMBL" id="RDY68002.1"/>
    </source>
</evidence>
<feature type="transmembrane region" description="Helical" evidence="1">
    <location>
        <begin position="237"/>
        <end position="257"/>
    </location>
</feature>
<feature type="transmembrane region" description="Helical" evidence="1">
    <location>
        <begin position="147"/>
        <end position="164"/>
    </location>
</feature>
<accession>A0A3D8VF19</accession>
<dbReference type="EMBL" id="QTLC01000070">
    <property type="protein sequence ID" value="RDY68002.1"/>
    <property type="molecule type" value="Genomic_DNA"/>
</dbReference>
<gene>
    <name evidence="2" type="ORF">DXT76_18760</name>
</gene>
<dbReference type="PROSITE" id="PS51257">
    <property type="entry name" value="PROKAR_LIPOPROTEIN"/>
    <property type="match status" value="1"/>
</dbReference>
<keyword evidence="1" id="KW-0812">Transmembrane</keyword>
<feature type="non-terminal residue" evidence="2">
    <location>
        <position position="261"/>
    </location>
</feature>
<dbReference type="SUPFAM" id="SSF50156">
    <property type="entry name" value="PDZ domain-like"/>
    <property type="match status" value="1"/>
</dbReference>